<evidence type="ECO:0000256" key="6">
    <source>
        <dbReference type="ARBA" id="ARBA00023136"/>
    </source>
</evidence>
<comment type="caution">
    <text evidence="13">The sequence shown here is derived from an EMBL/GenBank/DDBJ whole genome shotgun (WGS) entry which is preliminary data.</text>
</comment>
<feature type="domain" description="CSC1/OSCA1-like cytosolic" evidence="12">
    <location>
        <begin position="459"/>
        <end position="640"/>
    </location>
</feature>
<evidence type="ECO:0000256" key="1">
    <source>
        <dbReference type="ARBA" id="ARBA00004141"/>
    </source>
</evidence>
<protein>
    <submittedName>
        <fullName evidence="13">DUF221-domain-containing protein</fullName>
    </submittedName>
</protein>
<sequence>MAANTPPFSLRDQCDQLVQRFDEVSNERDTAITSNKKLKNDNAGCWHIIANKQLEINTLHAEITTLHGRNRQLQQDLDTESQTITAMIGIGTKRATPQDTSAQHGTPTLAETKHPQIIINDLSVSTSKGRPHEHVTTSEDIIAQPQSDVQVIESDYSEATQPAPTKKKRKKWTRRDVVETSTTKRPRREPKPIAQTEAVVDQGTNVGISKFSVNHEGEIVNEDGEALPQDIQAEFIRKMDELSIKDTSEVNMVLSDQRVLNTGVLGDMMDIMGEGDNRGGSSSYNKLIFTVVPLLIVAIPLVLAFLYLRQKQHRIYAPRTFLNTLEDEEKTPKPAFGMFNWISAFRKLPDQFVLNHQTLDNYLFIRYFRMLTYICLVGTIITWVFLLRVNYNGGGSQSELDMFTFSNVSDPSKLYWHALCAWLFLGFVMFVITKETLYYINLRQAYLTTPRNATRMSTRVVLFTGVPDDMRHEKWIKADFFGVKRVWLATDCTELEKLVNDMNDTAIALEESEITLSTIATKKHLKGEKHFANDPERAGTATQQWIAPKERPSKRIAMVGRRLDAIEMYREQLKAVIPKVEALQKRHVQGYEKLLPAAFVEFETQRAAQLAYSDPFWKQPGKMEAATIGIASPDEIVWPNLAIGKPERWARTIIANTIVILLIVFWSVPVGLVGSLADIDNLAQSFPPLAFVNKLPASTKGAIGGLLPTLLISAILALVPIICRFTARKAGSITLAQIELRTQGWYFAFQVVQVFLVTTFSSGASTVAKQIWNNPGQAPKLLADNLPTASTFYLSFFILQGIAVTASTIFQIVPFLMFNVLSPFLDTTPRRKFERFVTLTGLSWGDTYPKFTLFAVIAISYSCIAPLVLGFAMLGIYFLYLAFRYNVFYVLTMAVDTKGDAYGRALQHLSVGIYLAEICLIGLMGARGADGPAKLMVVLLILTAIYQTYLNMILAPLTNTLSDKLMAENEEEALAQANEEGATAPIDVDGNGVQPKQIAPYSDNKTANAFIEHFKSGGLFAPFLFNGSKSNYPALRRQLWDAFPGQPAPTIPEETLKHAYHHPAITAKPPKLWIVKDELGVSTQEVRETKKVIDISDEGARFNEKGKIEWDEDDVRKAPIWKDRVEY</sequence>
<feature type="transmembrane region" description="Helical" evidence="8">
    <location>
        <begin position="744"/>
        <end position="772"/>
    </location>
</feature>
<reference evidence="13" key="1">
    <citation type="journal article" date="2021" name="J Fungi (Basel)">
        <title>Virulence traits and population genomics of the black yeast Aureobasidium melanogenum.</title>
        <authorList>
            <person name="Cernosa A."/>
            <person name="Sun X."/>
            <person name="Gostincar C."/>
            <person name="Fang C."/>
            <person name="Gunde-Cimerman N."/>
            <person name="Song Z."/>
        </authorList>
    </citation>
    <scope>NUCLEOTIDE SEQUENCE</scope>
    <source>
        <strain evidence="13">EXF-8016</strain>
    </source>
</reference>
<gene>
    <name evidence="13" type="ORF">KCV03_g6298</name>
</gene>
<dbReference type="PANTHER" id="PTHR13018">
    <property type="entry name" value="PROBABLE MEMBRANE PROTEIN DUF221-RELATED"/>
    <property type="match status" value="1"/>
</dbReference>
<evidence type="ECO:0000259" key="12">
    <source>
        <dbReference type="Pfam" id="PF14703"/>
    </source>
</evidence>
<feature type="region of interest" description="Disordered" evidence="7">
    <location>
        <begin position="155"/>
        <end position="195"/>
    </location>
</feature>
<accession>A0A9P8GDR9</accession>
<dbReference type="OrthoDB" id="1076608at2759"/>
<feature type="transmembrane region" description="Helical" evidence="8">
    <location>
        <begin position="853"/>
        <end position="881"/>
    </location>
</feature>
<feature type="transmembrane region" description="Helical" evidence="8">
    <location>
        <begin position="653"/>
        <end position="677"/>
    </location>
</feature>
<evidence type="ECO:0000256" key="8">
    <source>
        <dbReference type="SAM" id="Phobius"/>
    </source>
</evidence>
<proteinExistence type="inferred from homology"/>
<comment type="subcellular location">
    <subcellularLocation>
        <location evidence="1">Membrane</location>
        <topology evidence="1">Multi-pass membrane protein</topology>
    </subcellularLocation>
</comment>
<dbReference type="InterPro" id="IPR027815">
    <property type="entry name" value="CSC1/OSCA1-like_cyt"/>
</dbReference>
<evidence type="ECO:0000259" key="9">
    <source>
        <dbReference type="Pfam" id="PF02714"/>
    </source>
</evidence>
<reference evidence="13" key="2">
    <citation type="submission" date="2021-08" db="EMBL/GenBank/DDBJ databases">
        <authorList>
            <person name="Gostincar C."/>
            <person name="Sun X."/>
            <person name="Song Z."/>
            <person name="Gunde-Cimerman N."/>
        </authorList>
    </citation>
    <scope>NUCLEOTIDE SEQUENCE</scope>
    <source>
        <strain evidence="13">EXF-8016</strain>
    </source>
</reference>
<keyword evidence="3" id="KW-0813">Transport</keyword>
<dbReference type="Pfam" id="PF14703">
    <property type="entry name" value="PHM7_cyt"/>
    <property type="match status" value="1"/>
</dbReference>
<feature type="transmembrane region" description="Helical" evidence="8">
    <location>
        <begin position="935"/>
        <end position="957"/>
    </location>
</feature>
<feature type="transmembrane region" description="Helical" evidence="8">
    <location>
        <begin position="371"/>
        <end position="391"/>
    </location>
</feature>
<feature type="transmembrane region" description="Helical" evidence="8">
    <location>
        <begin position="287"/>
        <end position="308"/>
    </location>
</feature>
<feature type="domain" description="CSC1/OSCA1-like N-terminal transmembrane" evidence="11">
    <location>
        <begin position="287"/>
        <end position="435"/>
    </location>
</feature>
<dbReference type="GO" id="GO:0005227">
    <property type="term" value="F:calcium-activated cation channel activity"/>
    <property type="evidence" value="ECO:0007669"/>
    <property type="project" value="InterPro"/>
</dbReference>
<evidence type="ECO:0000256" key="3">
    <source>
        <dbReference type="ARBA" id="ARBA00022448"/>
    </source>
</evidence>
<dbReference type="PANTHER" id="PTHR13018:SF26">
    <property type="entry name" value="DOMAIN PROTEIN, PUTATIVE (AFU_ORTHOLOGUE AFUA_5G10920)-RELATED"/>
    <property type="match status" value="1"/>
</dbReference>
<dbReference type="Pfam" id="PF13967">
    <property type="entry name" value="RSN1_TM"/>
    <property type="match status" value="1"/>
</dbReference>
<keyword evidence="6 8" id="KW-0472">Membrane</keyword>
<evidence type="ECO:0000256" key="2">
    <source>
        <dbReference type="ARBA" id="ARBA00007779"/>
    </source>
</evidence>
<feature type="transmembrane region" description="Helical" evidence="8">
    <location>
        <begin position="414"/>
        <end position="433"/>
    </location>
</feature>
<keyword evidence="5 8" id="KW-1133">Transmembrane helix</keyword>
<name>A0A9P8GDR9_AURME</name>
<evidence type="ECO:0000313" key="13">
    <source>
        <dbReference type="EMBL" id="KAH0218792.1"/>
    </source>
</evidence>
<comment type="similarity">
    <text evidence="2">Belongs to the CSC1 (TC 1.A.17) family.</text>
</comment>
<keyword evidence="4 8" id="KW-0812">Transmembrane</keyword>
<feature type="transmembrane region" description="Helical" evidence="8">
    <location>
        <begin position="702"/>
        <end position="723"/>
    </location>
</feature>
<dbReference type="GO" id="GO:0005886">
    <property type="term" value="C:plasma membrane"/>
    <property type="evidence" value="ECO:0007669"/>
    <property type="project" value="TreeGrafter"/>
</dbReference>
<feature type="non-terminal residue" evidence="13">
    <location>
        <position position="1127"/>
    </location>
</feature>
<dbReference type="Pfam" id="PF12621">
    <property type="entry name" value="PHM7_ext"/>
    <property type="match status" value="1"/>
</dbReference>
<dbReference type="InterPro" id="IPR032880">
    <property type="entry name" value="CSC1/OSCA1-like_N"/>
</dbReference>
<feature type="transmembrane region" description="Helical" evidence="8">
    <location>
        <begin position="792"/>
        <end position="825"/>
    </location>
</feature>
<feature type="domain" description="10TM putative phosphate transporter extracellular tail" evidence="10">
    <location>
        <begin position="1028"/>
        <end position="1113"/>
    </location>
</feature>
<dbReference type="AlphaFoldDB" id="A0A9P8GDR9"/>
<dbReference type="Pfam" id="PF02714">
    <property type="entry name" value="RSN1_7TM"/>
    <property type="match status" value="1"/>
</dbReference>
<feature type="domain" description="CSC1/OSCA1-like 7TM region" evidence="9">
    <location>
        <begin position="651"/>
        <end position="924"/>
    </location>
</feature>
<evidence type="ECO:0000256" key="5">
    <source>
        <dbReference type="ARBA" id="ARBA00022989"/>
    </source>
</evidence>
<dbReference type="Proteomes" id="UP000767238">
    <property type="component" value="Unassembled WGS sequence"/>
</dbReference>
<evidence type="ECO:0000259" key="10">
    <source>
        <dbReference type="Pfam" id="PF12621"/>
    </source>
</evidence>
<evidence type="ECO:0000256" key="4">
    <source>
        <dbReference type="ARBA" id="ARBA00022692"/>
    </source>
</evidence>
<dbReference type="InterPro" id="IPR022257">
    <property type="entry name" value="PHM7_ext"/>
</dbReference>
<dbReference type="InterPro" id="IPR045122">
    <property type="entry name" value="Csc1-like"/>
</dbReference>
<evidence type="ECO:0000313" key="14">
    <source>
        <dbReference type="Proteomes" id="UP000767238"/>
    </source>
</evidence>
<dbReference type="InterPro" id="IPR003864">
    <property type="entry name" value="CSC1/OSCA1-like_7TM"/>
</dbReference>
<evidence type="ECO:0000259" key="11">
    <source>
        <dbReference type="Pfam" id="PF13967"/>
    </source>
</evidence>
<evidence type="ECO:0000256" key="7">
    <source>
        <dbReference type="SAM" id="MobiDB-lite"/>
    </source>
</evidence>
<dbReference type="EMBL" id="JAHFYH010000046">
    <property type="protein sequence ID" value="KAH0218792.1"/>
    <property type="molecule type" value="Genomic_DNA"/>
</dbReference>
<organism evidence="13 14">
    <name type="scientific">Aureobasidium melanogenum</name>
    <name type="common">Aureobasidium pullulans var. melanogenum</name>
    <dbReference type="NCBI Taxonomy" id="46634"/>
    <lineage>
        <taxon>Eukaryota</taxon>
        <taxon>Fungi</taxon>
        <taxon>Dikarya</taxon>
        <taxon>Ascomycota</taxon>
        <taxon>Pezizomycotina</taxon>
        <taxon>Dothideomycetes</taxon>
        <taxon>Dothideomycetidae</taxon>
        <taxon>Dothideales</taxon>
        <taxon>Saccotheciaceae</taxon>
        <taxon>Aureobasidium</taxon>
    </lineage>
</organism>
<feature type="transmembrane region" description="Helical" evidence="8">
    <location>
        <begin position="901"/>
        <end position="923"/>
    </location>
</feature>